<dbReference type="SUPFAM" id="SSF51905">
    <property type="entry name" value="FAD/NAD(P)-binding domain"/>
    <property type="match status" value="1"/>
</dbReference>
<reference evidence="7 8" key="1">
    <citation type="submission" date="2023-08" db="EMBL/GenBank/DDBJ databases">
        <title>genomic of G39.</title>
        <authorList>
            <person name="Wang Y."/>
        </authorList>
    </citation>
    <scope>NUCLEOTIDE SEQUENCE [LARGE SCALE GENOMIC DNA]</scope>
    <source>
        <strain evidence="7 8">G39</strain>
    </source>
</reference>
<evidence type="ECO:0000256" key="2">
    <source>
        <dbReference type="ARBA" id="ARBA00010790"/>
    </source>
</evidence>
<evidence type="ECO:0000256" key="5">
    <source>
        <dbReference type="ARBA" id="ARBA00023002"/>
    </source>
</evidence>
<comment type="caution">
    <text evidence="7">The sequence shown here is derived from an EMBL/GenBank/DDBJ whole genome shotgun (WGS) entry which is preliminary data.</text>
</comment>
<protein>
    <submittedName>
        <fullName evidence="7">GMC family oxidoreductase</fullName>
    </submittedName>
</protein>
<keyword evidence="8" id="KW-1185">Reference proteome</keyword>
<comment type="similarity">
    <text evidence="2">Belongs to the GMC oxidoreductase family.</text>
</comment>
<sequence>MQFVSPEQAAAETGWDLVVVGSGFGSLFFLKRYLEKRPDDRVLVLERGHYNTEDWQFQNGVNSDILPEQTFRHAAGSEKPWDFTIGLGGSTNCWWALTPRMHPSDFKVRTATGMGADWPIEYDDLVPYWQEIERFMLIAGPDELDRFYPGTGPYAQPPHHLSTPDEIMIEKGDGYHFAMPAAKLSRAVEGRGRCCSSASCNLCPARAKFTALNAMMETLAHPSVAIAIESKVTHLDVQNGALRAVHFENGGRDYAASCDLCALGANAIHSPFIALRSGIAGHGVGRYLGEKMLVDAEIMLDGVDHFDGGTDTTAFNLSIIEAGRSSDFANSVYLVKNSFKSGLRLDKGRWRQCLPVQMYVEDIFDYENGVSDDGGDEPVVRFKGFSDYAHAGLDHAMKRLPEVFSPLPIEDVRLTGILPTMGHVQGTMRMGNTIEDSVVDAGLIAHSVRNLCVVGTSVFPTTASANPTLSAAALSYRAVDLLLG</sequence>
<dbReference type="RefSeq" id="WP_305932274.1">
    <property type="nucleotide sequence ID" value="NZ_JAVAIM010000001.1"/>
</dbReference>
<accession>A0ABT9HP41</accession>
<comment type="cofactor">
    <cofactor evidence="1">
        <name>FAD</name>
        <dbReference type="ChEBI" id="CHEBI:57692"/>
    </cofactor>
</comment>
<dbReference type="Gene3D" id="3.50.50.60">
    <property type="entry name" value="FAD/NAD(P)-binding domain"/>
    <property type="match status" value="2"/>
</dbReference>
<evidence type="ECO:0000256" key="3">
    <source>
        <dbReference type="ARBA" id="ARBA00022630"/>
    </source>
</evidence>
<keyword evidence="5" id="KW-0560">Oxidoreductase</keyword>
<dbReference type="PANTHER" id="PTHR42784:SF1">
    <property type="entry name" value="PYRANOSE 2-OXIDASE"/>
    <property type="match status" value="1"/>
</dbReference>
<evidence type="ECO:0000256" key="1">
    <source>
        <dbReference type="ARBA" id="ARBA00001974"/>
    </source>
</evidence>
<feature type="domain" description="Glucose-methanol-choline oxidoreductase C-terminal" evidence="6">
    <location>
        <begin position="420"/>
        <end position="474"/>
    </location>
</feature>
<dbReference type="InterPro" id="IPR007867">
    <property type="entry name" value="GMC_OxRtase_C"/>
</dbReference>
<evidence type="ECO:0000313" key="7">
    <source>
        <dbReference type="EMBL" id="MDP4574918.1"/>
    </source>
</evidence>
<organism evidence="7 8">
    <name type="scientific">Qipengyuania profundimaris</name>
    <dbReference type="NCBI Taxonomy" id="3067652"/>
    <lineage>
        <taxon>Bacteria</taxon>
        <taxon>Pseudomonadati</taxon>
        <taxon>Pseudomonadota</taxon>
        <taxon>Alphaproteobacteria</taxon>
        <taxon>Sphingomonadales</taxon>
        <taxon>Erythrobacteraceae</taxon>
        <taxon>Qipengyuania</taxon>
    </lineage>
</organism>
<dbReference type="InterPro" id="IPR051473">
    <property type="entry name" value="P2Ox-like"/>
</dbReference>
<gene>
    <name evidence="7" type="ORF">Q9K02_07180</name>
</gene>
<evidence type="ECO:0000256" key="4">
    <source>
        <dbReference type="ARBA" id="ARBA00022827"/>
    </source>
</evidence>
<keyword evidence="4" id="KW-0274">FAD</keyword>
<keyword evidence="3" id="KW-0285">Flavoprotein</keyword>
<proteinExistence type="inferred from homology"/>
<dbReference type="Proteomes" id="UP001240639">
    <property type="component" value="Unassembled WGS sequence"/>
</dbReference>
<dbReference type="EMBL" id="JAVAIM010000001">
    <property type="protein sequence ID" value="MDP4574918.1"/>
    <property type="molecule type" value="Genomic_DNA"/>
</dbReference>
<evidence type="ECO:0000259" key="6">
    <source>
        <dbReference type="Pfam" id="PF05199"/>
    </source>
</evidence>
<dbReference type="PANTHER" id="PTHR42784">
    <property type="entry name" value="PYRANOSE 2-OXIDASE"/>
    <property type="match status" value="1"/>
</dbReference>
<dbReference type="Pfam" id="PF05199">
    <property type="entry name" value="GMC_oxred_C"/>
    <property type="match status" value="1"/>
</dbReference>
<evidence type="ECO:0000313" key="8">
    <source>
        <dbReference type="Proteomes" id="UP001240639"/>
    </source>
</evidence>
<name>A0ABT9HP41_9SPHN</name>
<dbReference type="InterPro" id="IPR036188">
    <property type="entry name" value="FAD/NAD-bd_sf"/>
</dbReference>